<evidence type="ECO:0000256" key="1">
    <source>
        <dbReference type="ARBA" id="ARBA00004141"/>
    </source>
</evidence>
<feature type="transmembrane region" description="Helical" evidence="7">
    <location>
        <begin position="196"/>
        <end position="218"/>
    </location>
</feature>
<organism evidence="8 9">
    <name type="scientific">Meira miltonrushii</name>
    <dbReference type="NCBI Taxonomy" id="1280837"/>
    <lineage>
        <taxon>Eukaryota</taxon>
        <taxon>Fungi</taxon>
        <taxon>Dikarya</taxon>
        <taxon>Basidiomycota</taxon>
        <taxon>Ustilaginomycotina</taxon>
        <taxon>Exobasidiomycetes</taxon>
        <taxon>Exobasidiales</taxon>
        <taxon>Brachybasidiaceae</taxon>
        <taxon>Meira</taxon>
    </lineage>
</organism>
<dbReference type="InParanoid" id="A0A316V6J7"/>
<dbReference type="OrthoDB" id="4476201at2759"/>
<feature type="transmembrane region" description="Helical" evidence="7">
    <location>
        <begin position="330"/>
        <end position="350"/>
    </location>
</feature>
<feature type="region of interest" description="Disordered" evidence="6">
    <location>
        <begin position="517"/>
        <end position="558"/>
    </location>
</feature>
<keyword evidence="2" id="KW-0813">Transport</keyword>
<evidence type="ECO:0000256" key="3">
    <source>
        <dbReference type="ARBA" id="ARBA00022692"/>
    </source>
</evidence>
<feature type="compositionally biased region" description="Basic and acidic residues" evidence="6">
    <location>
        <begin position="523"/>
        <end position="540"/>
    </location>
</feature>
<keyword evidence="5 7" id="KW-0472">Membrane</keyword>
<dbReference type="GO" id="GO:0022857">
    <property type="term" value="F:transmembrane transporter activity"/>
    <property type="evidence" value="ECO:0007669"/>
    <property type="project" value="InterPro"/>
</dbReference>
<evidence type="ECO:0000256" key="6">
    <source>
        <dbReference type="SAM" id="MobiDB-lite"/>
    </source>
</evidence>
<dbReference type="RefSeq" id="XP_025353452.1">
    <property type="nucleotide sequence ID" value="XM_025496598.1"/>
</dbReference>
<evidence type="ECO:0000313" key="8">
    <source>
        <dbReference type="EMBL" id="PWN33150.1"/>
    </source>
</evidence>
<evidence type="ECO:0000313" key="9">
    <source>
        <dbReference type="Proteomes" id="UP000245771"/>
    </source>
</evidence>
<feature type="transmembrane region" description="Helical" evidence="7">
    <location>
        <begin position="170"/>
        <end position="190"/>
    </location>
</feature>
<dbReference type="STRING" id="1280837.A0A316V6J7"/>
<reference evidence="8 9" key="1">
    <citation type="journal article" date="2018" name="Mol. Biol. Evol.">
        <title>Broad Genomic Sampling Reveals a Smut Pathogenic Ancestry of the Fungal Clade Ustilaginomycotina.</title>
        <authorList>
            <person name="Kijpornyongpan T."/>
            <person name="Mondo S.J."/>
            <person name="Barry K."/>
            <person name="Sandor L."/>
            <person name="Lee J."/>
            <person name="Lipzen A."/>
            <person name="Pangilinan J."/>
            <person name="LaButti K."/>
            <person name="Hainaut M."/>
            <person name="Henrissat B."/>
            <person name="Grigoriev I.V."/>
            <person name="Spatafora J.W."/>
            <person name="Aime M.C."/>
        </authorList>
    </citation>
    <scope>NUCLEOTIDE SEQUENCE [LARGE SCALE GENOMIC DNA]</scope>
    <source>
        <strain evidence="8 9">MCA 3882</strain>
    </source>
</reference>
<accession>A0A316V6J7</accession>
<dbReference type="PIRSF" id="PIRSF006060">
    <property type="entry name" value="AA_transporter"/>
    <property type="match status" value="1"/>
</dbReference>
<feature type="transmembrane region" description="Helical" evidence="7">
    <location>
        <begin position="43"/>
        <end position="67"/>
    </location>
</feature>
<protein>
    <submittedName>
        <fullName evidence="8">Amino acid transporter</fullName>
    </submittedName>
</protein>
<dbReference type="EMBL" id="KZ819604">
    <property type="protein sequence ID" value="PWN33150.1"/>
    <property type="molecule type" value="Genomic_DNA"/>
</dbReference>
<sequence>MANDIIPAGLSKSKRDALIANADAELLATLGYKQEFKREFSRLEVFGIAFSIMGVAPSIAATLTYAMPCGGPLSMVWSWLVASFFIALTGLALGDLASSMPTSGGLYFWTFSLCPKYCRRLTCWLVGYANTLSTTSAVASIDWGCAQMILAAASITTDGAFSASNWQVLLTYYAVLLCHACITSIGTRALARLQTFAITLNAALAAAVIISLCTATPGEYRNSAKYALTGWYNVSGYTGGGAFLLSMLMAAWTIASYDSCVHISEEASNAATAVPLGIFASIVLAALIGMGILISITFNMGTNLDAIINSSVGQPMATIFLNSLGKEGCLAIWTFVIITQFFMGASMSLASSRQVFAFSRDGALPFSGWIYKINNYTLTPVNPAWFSTLISALLGLLGLINEAAVSAIFALSVIGAAIAYFIPIFLRLIGPKENFKPGPWYLGDFWSPVIGWVSCAYLIFISVILCMPSALPAVAEDMNYASLVTGAVFIFALVWYYIPHYGGSNWFTGPKSNIDDDSIPNINEREEGEVHSVGSDKDQIKQQTQFVEVQKYDTRELE</sequence>
<feature type="transmembrane region" description="Helical" evidence="7">
    <location>
        <begin position="407"/>
        <end position="429"/>
    </location>
</feature>
<feature type="transmembrane region" description="Helical" evidence="7">
    <location>
        <begin position="384"/>
        <end position="400"/>
    </location>
</feature>
<comment type="subcellular location">
    <subcellularLocation>
        <location evidence="1">Membrane</location>
        <topology evidence="1">Multi-pass membrane protein</topology>
    </subcellularLocation>
</comment>
<keyword evidence="9" id="KW-1185">Reference proteome</keyword>
<feature type="transmembrane region" description="Helical" evidence="7">
    <location>
        <begin position="274"/>
        <end position="298"/>
    </location>
</feature>
<dbReference type="PANTHER" id="PTHR45649">
    <property type="entry name" value="AMINO-ACID PERMEASE BAT1"/>
    <property type="match status" value="1"/>
</dbReference>
<keyword evidence="4 7" id="KW-1133">Transmembrane helix</keyword>
<evidence type="ECO:0000256" key="2">
    <source>
        <dbReference type="ARBA" id="ARBA00022448"/>
    </source>
</evidence>
<dbReference type="AlphaFoldDB" id="A0A316V6J7"/>
<evidence type="ECO:0000256" key="7">
    <source>
        <dbReference type="SAM" id="Phobius"/>
    </source>
</evidence>
<dbReference type="GO" id="GO:0016020">
    <property type="term" value="C:membrane"/>
    <property type="evidence" value="ECO:0007669"/>
    <property type="project" value="UniProtKB-SubCell"/>
</dbReference>
<name>A0A316V6J7_9BASI</name>
<feature type="transmembrane region" description="Helical" evidence="7">
    <location>
        <begin position="230"/>
        <end position="254"/>
    </location>
</feature>
<feature type="transmembrane region" description="Helical" evidence="7">
    <location>
        <begin position="73"/>
        <end position="93"/>
    </location>
</feature>
<dbReference type="Gene3D" id="1.20.1740.10">
    <property type="entry name" value="Amino acid/polyamine transporter I"/>
    <property type="match status" value="1"/>
</dbReference>
<evidence type="ECO:0000256" key="5">
    <source>
        <dbReference type="ARBA" id="ARBA00023136"/>
    </source>
</evidence>
<feature type="transmembrane region" description="Helical" evidence="7">
    <location>
        <begin position="480"/>
        <end position="498"/>
    </location>
</feature>
<keyword evidence="3 7" id="KW-0812">Transmembrane</keyword>
<dbReference type="InterPro" id="IPR002293">
    <property type="entry name" value="AA/rel_permease1"/>
</dbReference>
<dbReference type="PANTHER" id="PTHR45649:SF6">
    <property type="entry name" value="GABA-SPECIFIC PERMEASE"/>
    <property type="match status" value="1"/>
</dbReference>
<dbReference type="GeneID" id="37018379"/>
<dbReference type="Pfam" id="PF13520">
    <property type="entry name" value="AA_permease_2"/>
    <property type="match status" value="1"/>
</dbReference>
<feature type="transmembrane region" description="Helical" evidence="7">
    <location>
        <begin position="449"/>
        <end position="468"/>
    </location>
</feature>
<dbReference type="Proteomes" id="UP000245771">
    <property type="component" value="Unassembled WGS sequence"/>
</dbReference>
<evidence type="ECO:0000256" key="4">
    <source>
        <dbReference type="ARBA" id="ARBA00022989"/>
    </source>
</evidence>
<gene>
    <name evidence="8" type="ORF">FA14DRAFT_123741</name>
</gene>
<proteinExistence type="predicted"/>